<evidence type="ECO:0008006" key="7">
    <source>
        <dbReference type="Google" id="ProtNLM"/>
    </source>
</evidence>
<dbReference type="GO" id="GO:0032979">
    <property type="term" value="P:protein insertion into mitochondrial inner membrane from matrix"/>
    <property type="evidence" value="ECO:0007669"/>
    <property type="project" value="TreeGrafter"/>
</dbReference>
<keyword evidence="2" id="KW-0812">Transmembrane</keyword>
<dbReference type="GO" id="GO:0032977">
    <property type="term" value="F:membrane insertase activity"/>
    <property type="evidence" value="ECO:0007669"/>
    <property type="project" value="InterPro"/>
</dbReference>
<dbReference type="Proteomes" id="UP000092462">
    <property type="component" value="Unassembled WGS sequence"/>
</dbReference>
<accession>A0A1B0DFQ9</accession>
<evidence type="ECO:0000256" key="3">
    <source>
        <dbReference type="ARBA" id="ARBA00022989"/>
    </source>
</evidence>
<dbReference type="EMBL" id="AJVK01058929">
    <property type="status" value="NOT_ANNOTATED_CDS"/>
    <property type="molecule type" value="Genomic_DNA"/>
</dbReference>
<keyword evidence="4" id="KW-0472">Membrane</keyword>
<dbReference type="InterPro" id="IPR001708">
    <property type="entry name" value="YidC/ALB3/OXA1/COX18"/>
</dbReference>
<dbReference type="GO" id="GO:0005743">
    <property type="term" value="C:mitochondrial inner membrane"/>
    <property type="evidence" value="ECO:0007669"/>
    <property type="project" value="TreeGrafter"/>
</dbReference>
<dbReference type="PANTHER" id="PTHR12428">
    <property type="entry name" value="OXA1"/>
    <property type="match status" value="1"/>
</dbReference>
<dbReference type="AlphaFoldDB" id="A0A1B0DFQ9"/>
<evidence type="ECO:0000256" key="2">
    <source>
        <dbReference type="ARBA" id="ARBA00022692"/>
    </source>
</evidence>
<evidence type="ECO:0000256" key="4">
    <source>
        <dbReference type="ARBA" id="ARBA00023136"/>
    </source>
</evidence>
<comment type="subcellular location">
    <subcellularLocation>
        <location evidence="1">Membrane</location>
        <topology evidence="1">Multi-pass membrane protein</topology>
    </subcellularLocation>
</comment>
<dbReference type="PANTHER" id="PTHR12428:SF66">
    <property type="entry name" value="MITOCHONDRIAL INNER MEMBRANE PROTEIN OXA1L"/>
    <property type="match status" value="1"/>
</dbReference>
<reference evidence="5" key="1">
    <citation type="submission" date="2022-08" db="UniProtKB">
        <authorList>
            <consortium name="EnsemblMetazoa"/>
        </authorList>
    </citation>
    <scope>IDENTIFICATION</scope>
    <source>
        <strain evidence="5">Israel</strain>
    </source>
</reference>
<evidence type="ECO:0000256" key="1">
    <source>
        <dbReference type="ARBA" id="ARBA00004141"/>
    </source>
</evidence>
<dbReference type="EnsemblMetazoa" id="PPAI006870-RA">
    <property type="protein sequence ID" value="PPAI006870-PA"/>
    <property type="gene ID" value="PPAI006870"/>
</dbReference>
<dbReference type="VEuPathDB" id="VectorBase:PPAPM1_010165"/>
<sequence>MLSRCHLHAKSSTLACSRIFRELNGKITSSRNYHILSAPAVHRSRTVPLEHNGTFPVAGVTFLRYASSGKQTTIADVMPEIPTIAAIPEPPPVPEAPPVVPIEAVAQGAEPAFETLGLGGWSPVGMVQQCMEFLHIGLDLPWWGVIAIGTICVRTLIFPLVIVAQRNAAKMNNYMPQM</sequence>
<organism evidence="5 6">
    <name type="scientific">Phlebotomus papatasi</name>
    <name type="common">Sandfly</name>
    <dbReference type="NCBI Taxonomy" id="29031"/>
    <lineage>
        <taxon>Eukaryota</taxon>
        <taxon>Metazoa</taxon>
        <taxon>Ecdysozoa</taxon>
        <taxon>Arthropoda</taxon>
        <taxon>Hexapoda</taxon>
        <taxon>Insecta</taxon>
        <taxon>Pterygota</taxon>
        <taxon>Neoptera</taxon>
        <taxon>Endopterygota</taxon>
        <taxon>Diptera</taxon>
        <taxon>Nematocera</taxon>
        <taxon>Psychodoidea</taxon>
        <taxon>Psychodidae</taxon>
        <taxon>Phlebotomus</taxon>
        <taxon>Phlebotomus</taxon>
    </lineage>
</organism>
<proteinExistence type="predicted"/>
<evidence type="ECO:0000313" key="6">
    <source>
        <dbReference type="Proteomes" id="UP000092462"/>
    </source>
</evidence>
<evidence type="ECO:0000313" key="5">
    <source>
        <dbReference type="EnsemblMetazoa" id="PPAI006870-PA"/>
    </source>
</evidence>
<keyword evidence="3" id="KW-1133">Transmembrane helix</keyword>
<dbReference type="VEuPathDB" id="VectorBase:PPAI006870"/>
<name>A0A1B0DFQ9_PHLPP</name>
<keyword evidence="6" id="KW-1185">Reference proteome</keyword>
<protein>
    <recommendedName>
        <fullName evidence="7">Mitochondrial inner membrane protein OXA1L</fullName>
    </recommendedName>
</protein>